<reference evidence="14" key="1">
    <citation type="journal article" date="2012" name="Nat. Biotechnol.">
        <title>Reference genome sequence of the model plant Setaria.</title>
        <authorList>
            <person name="Bennetzen J.L."/>
            <person name="Schmutz J."/>
            <person name="Wang H."/>
            <person name="Percifield R."/>
            <person name="Hawkins J."/>
            <person name="Pontaroli A.C."/>
            <person name="Estep M."/>
            <person name="Feng L."/>
            <person name="Vaughn J.N."/>
            <person name="Grimwood J."/>
            <person name="Jenkins J."/>
            <person name="Barry K."/>
            <person name="Lindquist E."/>
            <person name="Hellsten U."/>
            <person name="Deshpande S."/>
            <person name="Wang X."/>
            <person name="Wu X."/>
            <person name="Mitros T."/>
            <person name="Triplett J."/>
            <person name="Yang X."/>
            <person name="Ye C.Y."/>
            <person name="Mauro-Herrera M."/>
            <person name="Wang L."/>
            <person name="Li P."/>
            <person name="Sharma M."/>
            <person name="Sharma R."/>
            <person name="Ronald P.C."/>
            <person name="Panaud O."/>
            <person name="Kellogg E.A."/>
            <person name="Brutnell T.P."/>
            <person name="Doust A.N."/>
            <person name="Tuskan G.A."/>
            <person name="Rokhsar D."/>
            <person name="Devos K.M."/>
        </authorList>
    </citation>
    <scope>NUCLEOTIDE SEQUENCE [LARGE SCALE GENOMIC DNA]</scope>
    <source>
        <strain evidence="14">Yugu1</strain>
    </source>
</reference>
<keyword evidence="9 12" id="KW-0030">Aminoacyl-tRNA synthetase</keyword>
<dbReference type="FunFam" id="2.20.28.20:FF:000001">
    <property type="entry name" value="Methionine--tRNA ligase"/>
    <property type="match status" value="1"/>
</dbReference>
<comment type="similarity">
    <text evidence="2 12">Belongs to the class-I aminoacyl-tRNA synthetase family.</text>
</comment>
<evidence type="ECO:0000256" key="2">
    <source>
        <dbReference type="ARBA" id="ARBA00005594"/>
    </source>
</evidence>
<dbReference type="GO" id="GO:0009791">
    <property type="term" value="P:post-embryonic development"/>
    <property type="evidence" value="ECO:0007669"/>
    <property type="project" value="UniProtKB-ARBA"/>
</dbReference>
<dbReference type="PANTHER" id="PTHR45765:SF9">
    <property type="entry name" value="METHIONINE--TRNA LIGASE"/>
    <property type="match status" value="1"/>
</dbReference>
<feature type="domain" description="Methionyl/Leucyl tRNA synthetase" evidence="13">
    <location>
        <begin position="19"/>
        <end position="381"/>
    </location>
</feature>
<proteinExistence type="inferred from homology"/>
<dbReference type="SUPFAM" id="SSF52374">
    <property type="entry name" value="Nucleotidylyl transferase"/>
    <property type="match status" value="1"/>
</dbReference>
<dbReference type="InterPro" id="IPR033911">
    <property type="entry name" value="MetRS_core"/>
</dbReference>
<evidence type="ECO:0000256" key="7">
    <source>
        <dbReference type="ARBA" id="ARBA00022840"/>
    </source>
</evidence>
<dbReference type="InterPro" id="IPR029038">
    <property type="entry name" value="MetRS_Zn"/>
</dbReference>
<protein>
    <recommendedName>
        <fullName evidence="3">methionine--tRNA ligase</fullName>
        <ecNumber evidence="3">6.1.1.10</ecNumber>
    </recommendedName>
    <alternativeName>
        <fullName evidence="10">Methionyl-tRNA synthetase</fullName>
    </alternativeName>
</protein>
<dbReference type="SUPFAM" id="SSF47323">
    <property type="entry name" value="Anticodon-binding domain of a subclass of class I aminoacyl-tRNA synthetases"/>
    <property type="match status" value="1"/>
</dbReference>
<dbReference type="PANTHER" id="PTHR45765">
    <property type="entry name" value="METHIONINE--TRNA LIGASE"/>
    <property type="match status" value="1"/>
</dbReference>
<dbReference type="GO" id="GO:0004825">
    <property type="term" value="F:methionine-tRNA ligase activity"/>
    <property type="evidence" value="ECO:0007669"/>
    <property type="project" value="UniProtKB-EC"/>
</dbReference>
<evidence type="ECO:0000256" key="6">
    <source>
        <dbReference type="ARBA" id="ARBA00022741"/>
    </source>
</evidence>
<evidence type="ECO:0000256" key="12">
    <source>
        <dbReference type="RuleBase" id="RU363039"/>
    </source>
</evidence>
<evidence type="ECO:0000256" key="9">
    <source>
        <dbReference type="ARBA" id="ARBA00023146"/>
    </source>
</evidence>
<dbReference type="GO" id="GO:0005737">
    <property type="term" value="C:cytoplasm"/>
    <property type="evidence" value="ECO:0007669"/>
    <property type="project" value="UniProtKB-SubCell"/>
</dbReference>
<dbReference type="InterPro" id="IPR023458">
    <property type="entry name" value="Met-tRNA_ligase_1"/>
</dbReference>
<dbReference type="CDD" id="cd00814">
    <property type="entry name" value="MetRS_core"/>
    <property type="match status" value="1"/>
</dbReference>
<evidence type="ECO:0000256" key="5">
    <source>
        <dbReference type="ARBA" id="ARBA00022598"/>
    </source>
</evidence>
<keyword evidence="6 12" id="KW-0547">Nucleotide-binding</keyword>
<dbReference type="KEGG" id="sita:101786857"/>
<dbReference type="NCBIfam" id="TIGR00398">
    <property type="entry name" value="metG"/>
    <property type="match status" value="1"/>
</dbReference>
<gene>
    <name evidence="14" type="ORF">SETIT_9G255500v2</name>
</gene>
<dbReference type="InterPro" id="IPR015413">
    <property type="entry name" value="Methionyl/Leucyl_tRNA_Synth"/>
</dbReference>
<comment type="catalytic activity">
    <reaction evidence="11">
        <text>tRNA(Met) + L-methionine + ATP = L-methionyl-tRNA(Met) + AMP + diphosphate</text>
        <dbReference type="Rhea" id="RHEA:13481"/>
        <dbReference type="Rhea" id="RHEA-COMP:9667"/>
        <dbReference type="Rhea" id="RHEA-COMP:9698"/>
        <dbReference type="ChEBI" id="CHEBI:30616"/>
        <dbReference type="ChEBI" id="CHEBI:33019"/>
        <dbReference type="ChEBI" id="CHEBI:57844"/>
        <dbReference type="ChEBI" id="CHEBI:78442"/>
        <dbReference type="ChEBI" id="CHEBI:78530"/>
        <dbReference type="ChEBI" id="CHEBI:456215"/>
        <dbReference type="EC" id="6.1.1.10"/>
    </reaction>
</comment>
<dbReference type="OrthoDB" id="5844513at2759"/>
<dbReference type="Pfam" id="PF09334">
    <property type="entry name" value="tRNA-synt_1g"/>
    <property type="match status" value="1"/>
</dbReference>
<dbReference type="PROSITE" id="PS00178">
    <property type="entry name" value="AA_TRNA_LIGASE_I"/>
    <property type="match status" value="1"/>
</dbReference>
<dbReference type="GO" id="GO:0006431">
    <property type="term" value="P:methionyl-tRNA aminoacylation"/>
    <property type="evidence" value="ECO:0007669"/>
    <property type="project" value="InterPro"/>
</dbReference>
<dbReference type="GO" id="GO:0005524">
    <property type="term" value="F:ATP binding"/>
    <property type="evidence" value="ECO:0007669"/>
    <property type="project" value="UniProtKB-KW"/>
</dbReference>
<keyword evidence="4" id="KW-0963">Cytoplasm</keyword>
<dbReference type="GO" id="GO:0048608">
    <property type="term" value="P:reproductive structure development"/>
    <property type="evidence" value="ECO:0007669"/>
    <property type="project" value="UniProtKB-ARBA"/>
</dbReference>
<keyword evidence="5 12" id="KW-0436">Ligase</keyword>
<dbReference type="InterPro" id="IPR014729">
    <property type="entry name" value="Rossmann-like_a/b/a_fold"/>
</dbReference>
<comment type="subcellular location">
    <subcellularLocation>
        <location evidence="1">Cytoplasm</location>
    </subcellularLocation>
</comment>
<dbReference type="EC" id="6.1.1.10" evidence="3"/>
<evidence type="ECO:0000313" key="14">
    <source>
        <dbReference type="EMBL" id="RCV42935.1"/>
    </source>
</evidence>
<dbReference type="STRING" id="4555.A0A368SKH4"/>
<evidence type="ECO:0000256" key="4">
    <source>
        <dbReference type="ARBA" id="ARBA00022490"/>
    </source>
</evidence>
<evidence type="ECO:0000256" key="8">
    <source>
        <dbReference type="ARBA" id="ARBA00022917"/>
    </source>
</evidence>
<dbReference type="Gene3D" id="2.20.28.20">
    <property type="entry name" value="Methionyl-tRNA synthetase, Zn-domain"/>
    <property type="match status" value="1"/>
</dbReference>
<keyword evidence="7 12" id="KW-0067">ATP-binding</keyword>
<dbReference type="InterPro" id="IPR001412">
    <property type="entry name" value="aa-tRNA-synth_I_CS"/>
</dbReference>
<accession>A0A368SKH4</accession>
<dbReference type="InterPro" id="IPR009080">
    <property type="entry name" value="tRNAsynth_Ia_anticodon-bd"/>
</dbReference>
<organism evidence="14">
    <name type="scientific">Setaria italica</name>
    <name type="common">Foxtail millet</name>
    <name type="synonym">Panicum italicum</name>
    <dbReference type="NCBI Taxonomy" id="4555"/>
    <lineage>
        <taxon>Eukaryota</taxon>
        <taxon>Viridiplantae</taxon>
        <taxon>Streptophyta</taxon>
        <taxon>Embryophyta</taxon>
        <taxon>Tracheophyta</taxon>
        <taxon>Spermatophyta</taxon>
        <taxon>Magnoliopsida</taxon>
        <taxon>Liliopsida</taxon>
        <taxon>Poales</taxon>
        <taxon>Poaceae</taxon>
        <taxon>PACMAD clade</taxon>
        <taxon>Panicoideae</taxon>
        <taxon>Panicodae</taxon>
        <taxon>Paniceae</taxon>
        <taxon>Cenchrinae</taxon>
        <taxon>Setaria</taxon>
    </lineage>
</organism>
<evidence type="ECO:0000259" key="13">
    <source>
        <dbReference type="Pfam" id="PF09334"/>
    </source>
</evidence>
<sequence length="497" mass="56116">MAETAAAAVLLPLAGRRNVLVTSALPYVNNVPHLGNLVGCVLSADAYARYCRLRGHNVLFVCGTDEYGTATEARALQEGCSPREVCDRFHALHREVYRWFGIRFDHFGRTSSQQQTEICQGVFRRLLDNGWLSEKTIQQLYCGSCERFLADRLVEGSCPVEGCGHDSARGDQCERCGELLNSIELIDPKCKVCGSAPCVRDTDHLFLELPLLKEKLEGYIDGASGDGSWSHNAVHVTNAWLKPRCITRDLKWGVPVPHDKYKDKVFYVWFDAPIGYISITACYTPEWEKWWKNPENVELYQFMGKDNVPFHTVMFPATLLGTGENWTLLKAISVTEYLTYESGKFSKAKGIGVFGNDTKDTNIPPEVWRYYLLTNRPEESQFWKLYKQDPPGCATVMKTSVGLVYLLACLLEPFMPSFSKEVLQQLNLCPDEHLSFCDEKGDRDKAKRPWDLIPSGHRIGKPAPLFKGLDDNTVKGFKEKFAGSQTERRLRAEVAAQ</sequence>
<dbReference type="SUPFAM" id="SSF57770">
    <property type="entry name" value="Methionyl-tRNA synthetase (MetRS), Zn-domain"/>
    <property type="match status" value="1"/>
</dbReference>
<evidence type="ECO:0000256" key="3">
    <source>
        <dbReference type="ARBA" id="ARBA00012838"/>
    </source>
</evidence>
<dbReference type="InterPro" id="IPR014758">
    <property type="entry name" value="Met-tRNA_synth"/>
</dbReference>
<name>A0A368SKH4_SETIT</name>
<dbReference type="PRINTS" id="PR01041">
    <property type="entry name" value="TRNASYNTHMET"/>
</dbReference>
<dbReference type="EMBL" id="CM003536">
    <property type="protein sequence ID" value="RCV42935.1"/>
    <property type="molecule type" value="Genomic_DNA"/>
</dbReference>
<reference evidence="14" key="2">
    <citation type="submission" date="2015-07" db="EMBL/GenBank/DDBJ databases">
        <authorList>
            <person name="Noorani M."/>
        </authorList>
    </citation>
    <scope>NUCLEOTIDE SEQUENCE</scope>
    <source>
        <strain evidence="14">Yugu1</strain>
    </source>
</reference>
<dbReference type="Gene3D" id="3.40.50.620">
    <property type="entry name" value="HUPs"/>
    <property type="match status" value="1"/>
</dbReference>
<evidence type="ECO:0000256" key="10">
    <source>
        <dbReference type="ARBA" id="ARBA00030904"/>
    </source>
</evidence>
<dbReference type="AlphaFoldDB" id="A0A368SKH4"/>
<keyword evidence="8 12" id="KW-0648">Protein biosynthesis</keyword>
<evidence type="ECO:0000256" key="1">
    <source>
        <dbReference type="ARBA" id="ARBA00004496"/>
    </source>
</evidence>
<evidence type="ECO:0000256" key="11">
    <source>
        <dbReference type="ARBA" id="ARBA00047364"/>
    </source>
</evidence>